<keyword evidence="3" id="KW-0568">Pathogenesis-related protein</keyword>
<dbReference type="GO" id="GO:0005634">
    <property type="term" value="C:nucleus"/>
    <property type="evidence" value="ECO:0000318"/>
    <property type="project" value="GO_Central"/>
</dbReference>
<evidence type="ECO:0000256" key="3">
    <source>
        <dbReference type="ARBA" id="ARBA00023265"/>
    </source>
</evidence>
<dbReference type="GO" id="GO:0010427">
    <property type="term" value="F:abscisic acid binding"/>
    <property type="evidence" value="ECO:0000318"/>
    <property type="project" value="GO_Central"/>
</dbReference>
<dbReference type="OrthoDB" id="1845342at2759"/>
<gene>
    <name evidence="5" type="ORF">MANES_03G115300v8</name>
</gene>
<dbReference type="Pfam" id="PF00407">
    <property type="entry name" value="Bet_v_1"/>
    <property type="match status" value="1"/>
</dbReference>
<sequence>MIKEVKTQAKIGVGLDLLWKALVKDLKFTIPDMIPNLVKDADVIEGDGGLGTVYLFNFGPEIKTMTYQKEKISELDESLHRIALEVIEGGHLNLGFSYYNTIFQLTATGEVETLIDVTVAYESDTEDDALPSKTTSSTLAFIKNLENYLLKAAA</sequence>
<feature type="domain" description="Bet v I/Major latex protein" evidence="4">
    <location>
        <begin position="17"/>
        <end position="151"/>
    </location>
</feature>
<dbReference type="SUPFAM" id="SSF55961">
    <property type="entry name" value="Bet v1-like"/>
    <property type="match status" value="1"/>
</dbReference>
<protein>
    <recommendedName>
        <fullName evidence="4">Bet v I/Major latex protein domain-containing protein</fullName>
    </recommendedName>
</protein>
<dbReference type="GO" id="GO:0009738">
    <property type="term" value="P:abscisic acid-activated signaling pathway"/>
    <property type="evidence" value="ECO:0000318"/>
    <property type="project" value="GO_Central"/>
</dbReference>
<dbReference type="Gramene" id="Manes.03G115300.1.v8.1">
    <property type="protein sequence ID" value="Manes.03G115300.1.v8.1.CDS"/>
    <property type="gene ID" value="Manes.03G115300.v8.1"/>
</dbReference>
<dbReference type="EMBL" id="CM004389">
    <property type="protein sequence ID" value="OAY54951.1"/>
    <property type="molecule type" value="Genomic_DNA"/>
</dbReference>
<dbReference type="Proteomes" id="UP000091857">
    <property type="component" value="Chromosome 3"/>
</dbReference>
<organism evidence="5 6">
    <name type="scientific">Manihot esculenta</name>
    <name type="common">Cassava</name>
    <name type="synonym">Jatropha manihot</name>
    <dbReference type="NCBI Taxonomy" id="3983"/>
    <lineage>
        <taxon>Eukaryota</taxon>
        <taxon>Viridiplantae</taxon>
        <taxon>Streptophyta</taxon>
        <taxon>Embryophyta</taxon>
        <taxon>Tracheophyta</taxon>
        <taxon>Spermatophyta</taxon>
        <taxon>Magnoliopsida</taxon>
        <taxon>eudicotyledons</taxon>
        <taxon>Gunneridae</taxon>
        <taxon>Pentapetalae</taxon>
        <taxon>rosids</taxon>
        <taxon>fabids</taxon>
        <taxon>Malpighiales</taxon>
        <taxon>Euphorbiaceae</taxon>
        <taxon>Crotonoideae</taxon>
        <taxon>Manihoteae</taxon>
        <taxon>Manihot</taxon>
    </lineage>
</organism>
<dbReference type="GO" id="GO:0005737">
    <property type="term" value="C:cytoplasm"/>
    <property type="evidence" value="ECO:0000318"/>
    <property type="project" value="GO_Central"/>
</dbReference>
<dbReference type="CDD" id="cd07816">
    <property type="entry name" value="Bet_v1-like"/>
    <property type="match status" value="1"/>
</dbReference>
<dbReference type="InterPro" id="IPR000916">
    <property type="entry name" value="Bet_v_I/MLP"/>
</dbReference>
<keyword evidence="6" id="KW-1185">Reference proteome</keyword>
<dbReference type="FunFam" id="3.30.530.20:FF:000007">
    <property type="entry name" value="Major pollen allergen Bet v 1-A"/>
    <property type="match status" value="1"/>
</dbReference>
<dbReference type="InterPro" id="IPR023393">
    <property type="entry name" value="START-like_dom_sf"/>
</dbReference>
<dbReference type="Gene3D" id="3.30.530.20">
    <property type="match status" value="1"/>
</dbReference>
<comment type="similarity">
    <text evidence="1">Belongs to the BetVI family.</text>
</comment>
<dbReference type="GO" id="GO:0004864">
    <property type="term" value="F:protein phosphatase inhibitor activity"/>
    <property type="evidence" value="ECO:0000318"/>
    <property type="project" value="GO_Central"/>
</dbReference>
<comment type="caution">
    <text evidence="5">The sequence shown here is derived from an EMBL/GenBank/DDBJ whole genome shotgun (WGS) entry which is preliminary data.</text>
</comment>
<keyword evidence="2" id="KW-0611">Plant defense</keyword>
<evidence type="ECO:0000313" key="6">
    <source>
        <dbReference type="Proteomes" id="UP000091857"/>
    </source>
</evidence>
<dbReference type="PANTHER" id="PTHR31213">
    <property type="entry name" value="OS08G0374000 PROTEIN-RELATED"/>
    <property type="match status" value="1"/>
</dbReference>
<reference evidence="6" key="1">
    <citation type="journal article" date="2016" name="Nat. Biotechnol.">
        <title>Sequencing wild and cultivated cassava and related species reveals extensive interspecific hybridization and genetic diversity.</title>
        <authorList>
            <person name="Bredeson J.V."/>
            <person name="Lyons J.B."/>
            <person name="Prochnik S.E."/>
            <person name="Wu G.A."/>
            <person name="Ha C.M."/>
            <person name="Edsinger-Gonzales E."/>
            <person name="Grimwood J."/>
            <person name="Schmutz J."/>
            <person name="Rabbi I.Y."/>
            <person name="Egesi C."/>
            <person name="Nauluvula P."/>
            <person name="Lebot V."/>
            <person name="Ndunguru J."/>
            <person name="Mkamilo G."/>
            <person name="Bart R.S."/>
            <person name="Setter T.L."/>
            <person name="Gleadow R.M."/>
            <person name="Kulakow P."/>
            <person name="Ferguson M.E."/>
            <person name="Rounsley S."/>
            <person name="Rokhsar D.S."/>
        </authorList>
    </citation>
    <scope>NUCLEOTIDE SEQUENCE [LARGE SCALE GENOMIC DNA]</scope>
    <source>
        <strain evidence="6">cv. AM560-2</strain>
    </source>
</reference>
<dbReference type="AlphaFoldDB" id="A0A2C9W6I4"/>
<proteinExistence type="inferred from homology"/>
<name>A0A2C9W6I4_MANES</name>
<accession>A0A2C9W6I4</accession>
<evidence type="ECO:0000256" key="2">
    <source>
        <dbReference type="ARBA" id="ARBA00022821"/>
    </source>
</evidence>
<dbReference type="InterPro" id="IPR050279">
    <property type="entry name" value="Plant_def-hormone_signal"/>
</dbReference>
<evidence type="ECO:0000313" key="5">
    <source>
        <dbReference type="EMBL" id="OAY54951.1"/>
    </source>
</evidence>
<dbReference type="GO" id="GO:0038023">
    <property type="term" value="F:signaling receptor activity"/>
    <property type="evidence" value="ECO:0000318"/>
    <property type="project" value="GO_Central"/>
</dbReference>
<evidence type="ECO:0000256" key="1">
    <source>
        <dbReference type="ARBA" id="ARBA00009744"/>
    </source>
</evidence>
<dbReference type="STRING" id="3983.A0A2C9W6I4"/>
<evidence type="ECO:0000259" key="4">
    <source>
        <dbReference type="Pfam" id="PF00407"/>
    </source>
</evidence>
<dbReference type="GO" id="GO:0006952">
    <property type="term" value="P:defense response"/>
    <property type="evidence" value="ECO:0007669"/>
    <property type="project" value="UniProtKB-KW"/>
</dbReference>
<dbReference type="PANTHER" id="PTHR31213:SF64">
    <property type="entry name" value="PHYTOHORMONE-BINDING PROTEIN"/>
    <property type="match status" value="1"/>
</dbReference>